<dbReference type="Pfam" id="PF03372">
    <property type="entry name" value="Exo_endo_phos"/>
    <property type="match status" value="1"/>
</dbReference>
<protein>
    <submittedName>
        <fullName evidence="2">Metal-dependent hydrolase, endonuclease/exonuclease/phosphatase family</fullName>
    </submittedName>
</protein>
<dbReference type="CDD" id="cd09083">
    <property type="entry name" value="EEP-1"/>
    <property type="match status" value="1"/>
</dbReference>
<keyword evidence="2" id="KW-0378">Hydrolase</keyword>
<gene>
    <name evidence="2" type="ORF">SAMN04487950_3184</name>
</gene>
<evidence type="ECO:0000259" key="1">
    <source>
        <dbReference type="Pfam" id="PF03372"/>
    </source>
</evidence>
<dbReference type="InterPro" id="IPR050410">
    <property type="entry name" value="CCR4/nocturin_mRNA_transcr"/>
</dbReference>
<keyword evidence="2" id="KW-0255">Endonuclease</keyword>
<evidence type="ECO:0000313" key="3">
    <source>
        <dbReference type="Proteomes" id="UP000199607"/>
    </source>
</evidence>
<dbReference type="STRING" id="553466.SAMN04487950_3184"/>
<dbReference type="AlphaFoldDB" id="A0A1I4GBV7"/>
<reference evidence="3" key="1">
    <citation type="submission" date="2016-10" db="EMBL/GenBank/DDBJ databases">
        <authorList>
            <person name="Varghese N."/>
            <person name="Submissions S."/>
        </authorList>
    </citation>
    <scope>NUCLEOTIDE SEQUENCE [LARGE SCALE GENOMIC DNA]</scope>
    <source>
        <strain evidence="3">CGMCC 1.7738</strain>
    </source>
</reference>
<dbReference type="Gene3D" id="3.60.10.10">
    <property type="entry name" value="Endonuclease/exonuclease/phosphatase"/>
    <property type="match status" value="1"/>
</dbReference>
<feature type="domain" description="Endonuclease/exonuclease/phosphatase" evidence="1">
    <location>
        <begin position="24"/>
        <end position="269"/>
    </location>
</feature>
<dbReference type="PANTHER" id="PTHR12121:SF36">
    <property type="entry name" value="ENDONUCLEASE_EXONUCLEASE_PHOSPHATASE DOMAIN-CONTAINING PROTEIN"/>
    <property type="match status" value="1"/>
</dbReference>
<dbReference type="GO" id="GO:0000175">
    <property type="term" value="F:3'-5'-RNA exonuclease activity"/>
    <property type="evidence" value="ECO:0007669"/>
    <property type="project" value="TreeGrafter"/>
</dbReference>
<sequence length="280" mass="31542">MNDESETAPHTPVSPDSADTLRVMTFNVRYDTDEDGDLAWPYRKERVASVIRFHRPDVVGLQEPLEHQLAFLREQLPAYDWVGVGRVDGEDEGEHGPVGFRRDRFTLRDHDTFWLSETPNVRGSKHPEATYPRMATWAELHDEQTNRTFVACNTHFEHASATAREESAGILRRRLSAVAGDLPAVVTGDLNCTDTSRPYEILTTADGDGRRLFDAQFCAEYGHHGPTITFNRFDGATEKIDYVFVTDGFGVFQHAVVDDHWDGAPPSDHAPVVADVRFDE</sequence>
<dbReference type="SUPFAM" id="SSF56219">
    <property type="entry name" value="DNase I-like"/>
    <property type="match status" value="1"/>
</dbReference>
<dbReference type="PANTHER" id="PTHR12121">
    <property type="entry name" value="CARBON CATABOLITE REPRESSOR PROTEIN 4"/>
    <property type="match status" value="1"/>
</dbReference>
<keyword evidence="3" id="KW-1185">Reference proteome</keyword>
<dbReference type="GO" id="GO:0004519">
    <property type="term" value="F:endonuclease activity"/>
    <property type="evidence" value="ECO:0007669"/>
    <property type="project" value="UniProtKB-KW"/>
</dbReference>
<dbReference type="InterPro" id="IPR036691">
    <property type="entry name" value="Endo/exonu/phosph_ase_sf"/>
</dbReference>
<organism evidence="2 3">
    <name type="scientific">Halogranum rubrum</name>
    <dbReference type="NCBI Taxonomy" id="553466"/>
    <lineage>
        <taxon>Archaea</taxon>
        <taxon>Methanobacteriati</taxon>
        <taxon>Methanobacteriota</taxon>
        <taxon>Stenosarchaea group</taxon>
        <taxon>Halobacteria</taxon>
        <taxon>Halobacteriales</taxon>
        <taxon>Haloferacaceae</taxon>
    </lineage>
</organism>
<proteinExistence type="predicted"/>
<dbReference type="Proteomes" id="UP000199607">
    <property type="component" value="Unassembled WGS sequence"/>
</dbReference>
<keyword evidence="2" id="KW-0540">Nuclease</keyword>
<keyword evidence="2" id="KW-0269">Exonuclease</keyword>
<dbReference type="EMBL" id="FOTC01000003">
    <property type="protein sequence ID" value="SFL27532.1"/>
    <property type="molecule type" value="Genomic_DNA"/>
</dbReference>
<evidence type="ECO:0000313" key="2">
    <source>
        <dbReference type="EMBL" id="SFL27532.1"/>
    </source>
</evidence>
<name>A0A1I4GBV7_9EURY</name>
<dbReference type="InterPro" id="IPR005135">
    <property type="entry name" value="Endo/exonuclease/phosphatase"/>
</dbReference>
<accession>A0A1I4GBV7</accession>
<dbReference type="RefSeq" id="WP_089870360.1">
    <property type="nucleotide sequence ID" value="NZ_FOTC01000003.1"/>
</dbReference>